<dbReference type="PANTHER" id="PTHR23259">
    <property type="entry name" value="RIDDLE"/>
    <property type="match status" value="1"/>
</dbReference>
<dbReference type="SUPFAM" id="SSF57567">
    <property type="entry name" value="Serine protease inhibitors"/>
    <property type="match status" value="2"/>
</dbReference>
<gene>
    <name evidence="5" type="primary">Necator_chrV.g17807</name>
    <name evidence="5" type="ORF">RB195_013017</name>
</gene>
<protein>
    <recommendedName>
        <fullName evidence="4">TIL domain-containing protein</fullName>
    </recommendedName>
</protein>
<evidence type="ECO:0000259" key="4">
    <source>
        <dbReference type="Pfam" id="PF01826"/>
    </source>
</evidence>
<dbReference type="PANTHER" id="PTHR23259:SF70">
    <property type="entry name" value="ACCESSORY GLAND PROTEIN ACP62F-RELATED"/>
    <property type="match status" value="1"/>
</dbReference>
<keyword evidence="1" id="KW-0646">Protease inhibitor</keyword>
<accession>A0ABR1DTU5</accession>
<dbReference type="InterPro" id="IPR051368">
    <property type="entry name" value="SerProtInhib-TIL_Domain"/>
</dbReference>
<dbReference type="Proteomes" id="UP001303046">
    <property type="component" value="Unassembled WGS sequence"/>
</dbReference>
<evidence type="ECO:0000313" key="5">
    <source>
        <dbReference type="EMBL" id="KAK6753775.1"/>
    </source>
</evidence>
<evidence type="ECO:0000256" key="2">
    <source>
        <dbReference type="ARBA" id="ARBA00022900"/>
    </source>
</evidence>
<sequence>MVKPQNCVKGKPCKLFPRCIPREQSCLSTPSKPSCSPGNRCELHDVTCVKAPCWPAKVCLPVKCPPHEKWHDCGTCQPICGQPIPFCPAICGKAGCQCVEGFSRNNTVCVPSSSCKHVEEPHCKHASCAECKNYSNDCVCEMVMPQYCIEGKPCKLFTRCIPREQSCLLSPCFPGFRCELADITCEKAPCWPTKRCAPAKCPPNEEWNDCGTCQPICGQPIPFCPAICGRAGCQCIEGFSRNDSVCVPSSSCS</sequence>
<proteinExistence type="predicted"/>
<dbReference type="Gene3D" id="2.10.25.10">
    <property type="entry name" value="Laminin"/>
    <property type="match status" value="2"/>
</dbReference>
<keyword evidence="2" id="KW-0722">Serine protease inhibitor</keyword>
<evidence type="ECO:0000256" key="3">
    <source>
        <dbReference type="ARBA" id="ARBA00023157"/>
    </source>
</evidence>
<comment type="caution">
    <text evidence="5">The sequence shown here is derived from an EMBL/GenBank/DDBJ whole genome shotgun (WGS) entry which is preliminary data.</text>
</comment>
<organism evidence="5 6">
    <name type="scientific">Necator americanus</name>
    <name type="common">Human hookworm</name>
    <dbReference type="NCBI Taxonomy" id="51031"/>
    <lineage>
        <taxon>Eukaryota</taxon>
        <taxon>Metazoa</taxon>
        <taxon>Ecdysozoa</taxon>
        <taxon>Nematoda</taxon>
        <taxon>Chromadorea</taxon>
        <taxon>Rhabditida</taxon>
        <taxon>Rhabditina</taxon>
        <taxon>Rhabditomorpha</taxon>
        <taxon>Strongyloidea</taxon>
        <taxon>Ancylostomatidae</taxon>
        <taxon>Bunostominae</taxon>
        <taxon>Necator</taxon>
    </lineage>
</organism>
<reference evidence="5 6" key="1">
    <citation type="submission" date="2023-08" db="EMBL/GenBank/DDBJ databases">
        <title>A Necator americanus chromosomal reference genome.</title>
        <authorList>
            <person name="Ilik V."/>
            <person name="Petrzelkova K.J."/>
            <person name="Pardy F."/>
            <person name="Fuh T."/>
            <person name="Niatou-Singa F.S."/>
            <person name="Gouil Q."/>
            <person name="Baker L."/>
            <person name="Ritchie M.E."/>
            <person name="Jex A.R."/>
            <person name="Gazzola D."/>
            <person name="Li H."/>
            <person name="Toshio Fujiwara R."/>
            <person name="Zhan B."/>
            <person name="Aroian R.V."/>
            <person name="Pafco B."/>
            <person name="Schwarz E.M."/>
        </authorList>
    </citation>
    <scope>NUCLEOTIDE SEQUENCE [LARGE SCALE GENOMIC DNA]</scope>
    <source>
        <strain evidence="5 6">Aroian</strain>
        <tissue evidence="5">Whole animal</tissue>
    </source>
</reference>
<name>A0ABR1DTU5_NECAM</name>
<keyword evidence="3" id="KW-1015">Disulfide bond</keyword>
<feature type="domain" description="TIL" evidence="4">
    <location>
        <begin position="201"/>
        <end position="252"/>
    </location>
</feature>
<keyword evidence="6" id="KW-1185">Reference proteome</keyword>
<evidence type="ECO:0000313" key="6">
    <source>
        <dbReference type="Proteomes" id="UP001303046"/>
    </source>
</evidence>
<dbReference type="Pfam" id="PF01826">
    <property type="entry name" value="TIL"/>
    <property type="match status" value="2"/>
</dbReference>
<dbReference type="EMBL" id="JAVFWL010000005">
    <property type="protein sequence ID" value="KAK6753775.1"/>
    <property type="molecule type" value="Genomic_DNA"/>
</dbReference>
<dbReference type="InterPro" id="IPR002919">
    <property type="entry name" value="TIL_dom"/>
</dbReference>
<dbReference type="InterPro" id="IPR036084">
    <property type="entry name" value="Ser_inhib-like_sf"/>
</dbReference>
<evidence type="ECO:0000256" key="1">
    <source>
        <dbReference type="ARBA" id="ARBA00022690"/>
    </source>
</evidence>
<feature type="domain" description="TIL" evidence="4">
    <location>
        <begin position="64"/>
        <end position="115"/>
    </location>
</feature>